<evidence type="ECO:0000313" key="3">
    <source>
        <dbReference type="Proteomes" id="UP001597391"/>
    </source>
</evidence>
<evidence type="ECO:0000313" key="2">
    <source>
        <dbReference type="EMBL" id="MFD2840186.1"/>
    </source>
</evidence>
<dbReference type="Proteomes" id="UP001597391">
    <property type="component" value="Unassembled WGS sequence"/>
</dbReference>
<accession>A0ABW5XCJ6</accession>
<feature type="compositionally biased region" description="Polar residues" evidence="1">
    <location>
        <begin position="318"/>
        <end position="333"/>
    </location>
</feature>
<organism evidence="2 3">
    <name type="scientific">Populibacterium corticicola</name>
    <dbReference type="NCBI Taxonomy" id="1812826"/>
    <lineage>
        <taxon>Bacteria</taxon>
        <taxon>Bacillati</taxon>
        <taxon>Actinomycetota</taxon>
        <taxon>Actinomycetes</taxon>
        <taxon>Micrococcales</taxon>
        <taxon>Jonesiaceae</taxon>
        <taxon>Populibacterium</taxon>
    </lineage>
</organism>
<keyword evidence="3" id="KW-1185">Reference proteome</keyword>
<reference evidence="3" key="1">
    <citation type="journal article" date="2019" name="Int. J. Syst. Evol. Microbiol.">
        <title>The Global Catalogue of Microorganisms (GCM) 10K type strain sequencing project: providing services to taxonomists for standard genome sequencing and annotation.</title>
        <authorList>
            <consortium name="The Broad Institute Genomics Platform"/>
            <consortium name="The Broad Institute Genome Sequencing Center for Infectious Disease"/>
            <person name="Wu L."/>
            <person name="Ma J."/>
        </authorList>
    </citation>
    <scope>NUCLEOTIDE SEQUENCE [LARGE SCALE GENOMIC DNA]</scope>
    <source>
        <strain evidence="3">KCTC 33576</strain>
    </source>
</reference>
<feature type="compositionally biased region" description="Low complexity" evidence="1">
    <location>
        <begin position="248"/>
        <end position="266"/>
    </location>
</feature>
<comment type="caution">
    <text evidence="2">The sequence shown here is derived from an EMBL/GenBank/DDBJ whole genome shotgun (WGS) entry which is preliminary data.</text>
</comment>
<feature type="region of interest" description="Disordered" evidence="1">
    <location>
        <begin position="229"/>
        <end position="367"/>
    </location>
</feature>
<feature type="region of interest" description="Disordered" evidence="1">
    <location>
        <begin position="114"/>
        <end position="150"/>
    </location>
</feature>
<evidence type="ECO:0000256" key="1">
    <source>
        <dbReference type="SAM" id="MobiDB-lite"/>
    </source>
</evidence>
<proteinExistence type="predicted"/>
<feature type="compositionally biased region" description="Low complexity" evidence="1">
    <location>
        <begin position="298"/>
        <end position="307"/>
    </location>
</feature>
<feature type="compositionally biased region" description="Low complexity" evidence="1">
    <location>
        <begin position="124"/>
        <end position="137"/>
    </location>
</feature>
<dbReference type="EMBL" id="JBHUOP010000002">
    <property type="protein sequence ID" value="MFD2840186.1"/>
    <property type="molecule type" value="Genomic_DNA"/>
</dbReference>
<protein>
    <submittedName>
        <fullName evidence="2">Uncharacterized protein</fullName>
    </submittedName>
</protein>
<dbReference type="RefSeq" id="WP_377465901.1">
    <property type="nucleotide sequence ID" value="NZ_JBHUOP010000002.1"/>
</dbReference>
<sequence length="430" mass="45283">MLTSTDAAAARQFSVSLRDAVDIAQVDLFMDRLVATLSHYERQGKFLQGGITAEELTSLEFEPSSGQGYSRSSVEHIRQSAIESLRFYEVSISGGSAFKRPHTKVNRVKQVAPHVSLSRRDSSHAAVSSAASSRRAAQPYDTPANDFRPPATATRAAGSTIEALGFEVPVLEDTISAPIRRPEAVEVQVSRQEEPALFTSEIAQVLYEGAAPSTNEVYSAPLAPNTYHGFGAQTTPMTSPAPVQAPTVQRSQASPVSASSAPSPVRTSQTRPVSAPATDNGPVPQAAPTGQPVGYQGSTTQTVSSSTAPARSVPMRVASQQVQRSAPQTQAPQVPSAGATPPQVRPSQTPVRSARSAPGSESGEPATLDVNEVLELLTNAVATKKALAQRSPSTHSAGGTIRVNTRSGPLEITAVRLHSNGQVYFETRDA</sequence>
<name>A0ABW5XCJ6_9MICO</name>
<gene>
    <name evidence="2" type="ORF">ACFSYH_06345</name>
</gene>